<sequence>MPPTLLTILMLAVPSRHASHTANHPYAHLVPSQHASDTDYHPCVCSALPTCLRHRLLSLHLQCPPDMPPTLLTILMLAVPSRDASDAACHP</sequence>
<keyword evidence="3" id="KW-1185">Reference proteome</keyword>
<name>A0A9Q3FKE3_9BASI</name>
<feature type="signal peptide" evidence="1">
    <location>
        <begin position="1"/>
        <end position="18"/>
    </location>
</feature>
<gene>
    <name evidence="2" type="ORF">O181_081323</name>
</gene>
<evidence type="ECO:0008006" key="4">
    <source>
        <dbReference type="Google" id="ProtNLM"/>
    </source>
</evidence>
<dbReference type="EMBL" id="AVOT02046283">
    <property type="protein sequence ID" value="MBW0541608.1"/>
    <property type="molecule type" value="Genomic_DNA"/>
</dbReference>
<accession>A0A9Q3FKE3</accession>
<evidence type="ECO:0000313" key="3">
    <source>
        <dbReference type="Proteomes" id="UP000765509"/>
    </source>
</evidence>
<reference evidence="2" key="1">
    <citation type="submission" date="2021-03" db="EMBL/GenBank/DDBJ databases">
        <title>Draft genome sequence of rust myrtle Austropuccinia psidii MF-1, a brazilian biotype.</title>
        <authorList>
            <person name="Quecine M.C."/>
            <person name="Pachon D.M.R."/>
            <person name="Bonatelli M.L."/>
            <person name="Correr F.H."/>
            <person name="Franceschini L.M."/>
            <person name="Leite T.F."/>
            <person name="Margarido G.R.A."/>
            <person name="Almeida C.A."/>
            <person name="Ferrarezi J.A."/>
            <person name="Labate C.A."/>
        </authorList>
    </citation>
    <scope>NUCLEOTIDE SEQUENCE</scope>
    <source>
        <strain evidence="2">MF-1</strain>
    </source>
</reference>
<dbReference type="Proteomes" id="UP000765509">
    <property type="component" value="Unassembled WGS sequence"/>
</dbReference>
<evidence type="ECO:0000313" key="2">
    <source>
        <dbReference type="EMBL" id="MBW0541608.1"/>
    </source>
</evidence>
<dbReference type="AlphaFoldDB" id="A0A9Q3FKE3"/>
<comment type="caution">
    <text evidence="2">The sequence shown here is derived from an EMBL/GenBank/DDBJ whole genome shotgun (WGS) entry which is preliminary data.</text>
</comment>
<keyword evidence="1" id="KW-0732">Signal</keyword>
<feature type="chain" id="PRO_5040398973" description="Secreted protein" evidence="1">
    <location>
        <begin position="19"/>
        <end position="91"/>
    </location>
</feature>
<proteinExistence type="predicted"/>
<organism evidence="2 3">
    <name type="scientific">Austropuccinia psidii MF-1</name>
    <dbReference type="NCBI Taxonomy" id="1389203"/>
    <lineage>
        <taxon>Eukaryota</taxon>
        <taxon>Fungi</taxon>
        <taxon>Dikarya</taxon>
        <taxon>Basidiomycota</taxon>
        <taxon>Pucciniomycotina</taxon>
        <taxon>Pucciniomycetes</taxon>
        <taxon>Pucciniales</taxon>
        <taxon>Sphaerophragmiaceae</taxon>
        <taxon>Austropuccinia</taxon>
    </lineage>
</organism>
<evidence type="ECO:0000256" key="1">
    <source>
        <dbReference type="SAM" id="SignalP"/>
    </source>
</evidence>
<protein>
    <recommendedName>
        <fullName evidence="4">Secreted protein</fullName>
    </recommendedName>
</protein>